<dbReference type="AlphaFoldDB" id="A0A4R4AL16"/>
<sequence>MTAAFLFSAITLPLGCLFFAAGSIGLLRLPDLFTRLHALTKADNLGLGLLICGLLPWVESPWQGLKLVLIWLLVLLAGATGAHLVAKRALRGDGEDLQ</sequence>
<feature type="transmembrane region" description="Helical" evidence="1">
    <location>
        <begin position="64"/>
        <end position="86"/>
    </location>
</feature>
<proteinExistence type="predicted"/>
<evidence type="ECO:0000313" key="2">
    <source>
        <dbReference type="EMBL" id="TCW40143.1"/>
    </source>
</evidence>
<dbReference type="Pfam" id="PF03334">
    <property type="entry name" value="PhaG_MnhG_YufB"/>
    <property type="match status" value="1"/>
</dbReference>
<feature type="transmembrane region" description="Helical" evidence="1">
    <location>
        <begin position="6"/>
        <end position="27"/>
    </location>
</feature>
<name>A0A4R4AL16_MARGR</name>
<evidence type="ECO:0000313" key="3">
    <source>
        <dbReference type="Proteomes" id="UP000295247"/>
    </source>
</evidence>
<dbReference type="EMBL" id="SMDC01000001">
    <property type="protein sequence ID" value="TCW40143.1"/>
    <property type="molecule type" value="Genomic_DNA"/>
</dbReference>
<keyword evidence="1" id="KW-0812">Transmembrane</keyword>
<protein>
    <submittedName>
        <fullName evidence="2">Multisubunit sodium/proton antiporter MrpG subunit</fullName>
    </submittedName>
</protein>
<comment type="caution">
    <text evidence="2">The sequence shown here is derived from an EMBL/GenBank/DDBJ whole genome shotgun (WGS) entry which is preliminary data.</text>
</comment>
<dbReference type="PANTHER" id="PTHR34703:SF1">
    <property type="entry name" value="ANTIPORTER SUBUNIT MNHG2-RELATED"/>
    <property type="match status" value="1"/>
</dbReference>
<dbReference type="PANTHER" id="PTHR34703">
    <property type="entry name" value="ANTIPORTER SUBUNIT MNHG2-RELATED"/>
    <property type="match status" value="1"/>
</dbReference>
<dbReference type="GO" id="GO:0015385">
    <property type="term" value="F:sodium:proton antiporter activity"/>
    <property type="evidence" value="ECO:0007669"/>
    <property type="project" value="TreeGrafter"/>
</dbReference>
<accession>A0A4R4AL16</accession>
<keyword evidence="1" id="KW-1133">Transmembrane helix</keyword>
<gene>
    <name evidence="2" type="ORF">EDC29_101560</name>
</gene>
<reference evidence="2 3" key="1">
    <citation type="submission" date="2019-03" db="EMBL/GenBank/DDBJ databases">
        <title>Genomic Encyclopedia of Type Strains, Phase IV (KMG-IV): sequencing the most valuable type-strain genomes for metagenomic binning, comparative biology and taxonomic classification.</title>
        <authorList>
            <person name="Goeker M."/>
        </authorList>
    </citation>
    <scope>NUCLEOTIDE SEQUENCE [LARGE SCALE GENOMIC DNA]</scope>
    <source>
        <strain evidence="2 3">DSM 203</strain>
    </source>
</reference>
<dbReference type="RefSeq" id="WP_123141337.1">
    <property type="nucleotide sequence ID" value="NZ_NRRH01000023.1"/>
</dbReference>
<dbReference type="Proteomes" id="UP000295247">
    <property type="component" value="Unassembled WGS sequence"/>
</dbReference>
<dbReference type="InterPro" id="IPR005133">
    <property type="entry name" value="PhaG_MnhG_YufB"/>
</dbReference>
<organism evidence="2 3">
    <name type="scientific">Marichromatium gracile</name>
    <name type="common">Chromatium gracile</name>
    <dbReference type="NCBI Taxonomy" id="1048"/>
    <lineage>
        <taxon>Bacteria</taxon>
        <taxon>Pseudomonadati</taxon>
        <taxon>Pseudomonadota</taxon>
        <taxon>Gammaproteobacteria</taxon>
        <taxon>Chromatiales</taxon>
        <taxon>Chromatiaceae</taxon>
        <taxon>Marichromatium</taxon>
    </lineage>
</organism>
<evidence type="ECO:0000256" key="1">
    <source>
        <dbReference type="SAM" id="Phobius"/>
    </source>
</evidence>
<keyword evidence="1" id="KW-0472">Membrane</keyword>